<feature type="active site" description="Charge relay system" evidence="3">
    <location>
        <position position="151"/>
    </location>
</feature>
<dbReference type="Proteomes" id="UP000249619">
    <property type="component" value="Unassembled WGS sequence"/>
</dbReference>
<evidence type="ECO:0000259" key="4">
    <source>
        <dbReference type="Pfam" id="PF01425"/>
    </source>
</evidence>
<evidence type="ECO:0000256" key="1">
    <source>
        <dbReference type="ARBA" id="ARBA00009199"/>
    </source>
</evidence>
<accession>A0A364N4M3</accession>
<feature type="active site" description="Charge relay system" evidence="3">
    <location>
        <position position="227"/>
    </location>
</feature>
<dbReference type="PANTHER" id="PTHR46072">
    <property type="entry name" value="AMIDASE-RELATED-RELATED"/>
    <property type="match status" value="1"/>
</dbReference>
<dbReference type="STRING" id="183478.A0A364N4M3"/>
<sequence>MATSAMTTMAPTSTWETKVLAKQQGAREKIPKEWFLPASLMQALKMPIAKHQNRVIDMDIPRKSGILTERELEITENYTVEELLSKLKSGHLSSLEVTVAFSKRAAMAQQLLSCLTETYFSEAQERARFLDDERAQGRIVGPLHGLPISIKDSFQVVGSAATIGFVSFMDNAVSDRNSALVDILLELGAVVYVKTNIPQTMMTADSHNNIFGRTLNPHNTSLTAGGSSGGEGALVAFRGSPLGSIRIPALCCGTYGFKPSASRVPFGGQASPVREGQSFFLPTAGPLANDLQALDVLCRSVMSARPALYDSTALDIPWRDLPKATPTKLRIGVLSEDPFLPLHPPVKRAVAEAVKLLEAQGHSIHTIPHLAAYMADSVALSLAFFGIDDAHPDHIAEGGEPPVPSVKQAGEAFAAISTPFLDDCANLTGISRLLALNIKREAIAEEWREMWKEQKLDAVIGPAAQHTAVPHDTFGLPPYTLLLNLLDASLHSSPR</sequence>
<name>A0A364N4M3_STELY</name>
<feature type="active site" description="Acyl-ester intermediate" evidence="3">
    <location>
        <position position="244"/>
    </location>
</feature>
<keyword evidence="2 5" id="KW-0378">Hydrolase</keyword>
<dbReference type="PANTHER" id="PTHR46072:SF3">
    <property type="entry name" value="AMIDASE"/>
    <property type="match status" value="1"/>
</dbReference>
<dbReference type="AlphaFoldDB" id="A0A364N4M3"/>
<dbReference type="Pfam" id="PF01425">
    <property type="entry name" value="Amidase"/>
    <property type="match status" value="1"/>
</dbReference>
<dbReference type="InterPro" id="IPR036928">
    <property type="entry name" value="AS_sf"/>
</dbReference>
<dbReference type="Gene3D" id="3.90.1300.10">
    <property type="entry name" value="Amidase signature (AS) domain"/>
    <property type="match status" value="1"/>
</dbReference>
<gene>
    <name evidence="5" type="ORF">DDE83_004584</name>
</gene>
<comment type="similarity">
    <text evidence="1">Belongs to the amidase family.</text>
</comment>
<dbReference type="GO" id="GO:0004040">
    <property type="term" value="F:amidase activity"/>
    <property type="evidence" value="ECO:0007669"/>
    <property type="project" value="UniProtKB-EC"/>
</dbReference>
<dbReference type="SUPFAM" id="SSF75304">
    <property type="entry name" value="Amidase signature (AS) enzymes"/>
    <property type="match status" value="1"/>
</dbReference>
<evidence type="ECO:0000256" key="3">
    <source>
        <dbReference type="PIRSR" id="PIRSR001221-1"/>
    </source>
</evidence>
<dbReference type="InterPro" id="IPR023631">
    <property type="entry name" value="Amidase_dom"/>
</dbReference>
<keyword evidence="6" id="KW-1185">Reference proteome</keyword>
<evidence type="ECO:0000313" key="6">
    <source>
        <dbReference type="Proteomes" id="UP000249619"/>
    </source>
</evidence>
<reference evidence="6" key="1">
    <citation type="submission" date="2018-05" db="EMBL/GenBank/DDBJ databases">
        <title>Draft genome sequence of Stemphylium lycopersici strain CIDEFI 213.</title>
        <authorList>
            <person name="Medina R."/>
            <person name="Franco M.E.E."/>
            <person name="Lucentini C.G."/>
            <person name="Saparrat M.C.N."/>
            <person name="Balatti P.A."/>
        </authorList>
    </citation>
    <scope>NUCLEOTIDE SEQUENCE [LARGE SCALE GENOMIC DNA]</scope>
    <source>
        <strain evidence="6">CIDEFI 213</strain>
    </source>
</reference>
<comment type="caution">
    <text evidence="5">The sequence shown here is derived from an EMBL/GenBank/DDBJ whole genome shotgun (WGS) entry which is preliminary data.</text>
</comment>
<feature type="domain" description="Amidase" evidence="4">
    <location>
        <begin position="96"/>
        <end position="486"/>
    </location>
</feature>
<organism evidence="5 6">
    <name type="scientific">Stemphylium lycopersici</name>
    <name type="common">Tomato gray leaf spot disease fungus</name>
    <name type="synonym">Thyrospora lycopersici</name>
    <dbReference type="NCBI Taxonomy" id="183478"/>
    <lineage>
        <taxon>Eukaryota</taxon>
        <taxon>Fungi</taxon>
        <taxon>Dikarya</taxon>
        <taxon>Ascomycota</taxon>
        <taxon>Pezizomycotina</taxon>
        <taxon>Dothideomycetes</taxon>
        <taxon>Pleosporomycetidae</taxon>
        <taxon>Pleosporales</taxon>
        <taxon>Pleosporineae</taxon>
        <taxon>Pleosporaceae</taxon>
        <taxon>Stemphylium</taxon>
    </lineage>
</organism>
<protein>
    <submittedName>
        <fullName evidence="5">General amidase-b</fullName>
        <ecNumber evidence="5">3.5.1.4</ecNumber>
    </submittedName>
</protein>
<proteinExistence type="inferred from homology"/>
<dbReference type="EC" id="3.5.1.4" evidence="5"/>
<dbReference type="PIRSF" id="PIRSF001221">
    <property type="entry name" value="Amidase_fungi"/>
    <property type="match status" value="1"/>
</dbReference>
<evidence type="ECO:0000313" key="5">
    <source>
        <dbReference type="EMBL" id="RAR11438.1"/>
    </source>
</evidence>
<evidence type="ECO:0000256" key="2">
    <source>
        <dbReference type="ARBA" id="ARBA00022801"/>
    </source>
</evidence>
<dbReference type="EMBL" id="QGDH01000057">
    <property type="protein sequence ID" value="RAR11438.1"/>
    <property type="molecule type" value="Genomic_DNA"/>
</dbReference>